<dbReference type="Proteomes" id="UP001600650">
    <property type="component" value="Unassembled WGS sequence"/>
</dbReference>
<dbReference type="EMBL" id="JBHVBU010000021">
    <property type="protein sequence ID" value="MFE7963425.1"/>
    <property type="molecule type" value="Genomic_DNA"/>
</dbReference>
<accession>A0ABW6JGF4</accession>
<organism evidence="1 2">
    <name type="scientific">Streptomyces cellulosae</name>
    <dbReference type="NCBI Taxonomy" id="1968"/>
    <lineage>
        <taxon>Bacteria</taxon>
        <taxon>Bacillati</taxon>
        <taxon>Actinomycetota</taxon>
        <taxon>Actinomycetes</taxon>
        <taxon>Kitasatosporales</taxon>
        <taxon>Streptomycetaceae</taxon>
        <taxon>Streptomyces</taxon>
    </lineage>
</organism>
<dbReference type="RefSeq" id="WP_381726227.1">
    <property type="nucleotide sequence ID" value="NZ_JBHVBU010000021.1"/>
</dbReference>
<gene>
    <name evidence="1" type="ORF">ACFU0X_10280</name>
</gene>
<evidence type="ECO:0000313" key="1">
    <source>
        <dbReference type="EMBL" id="MFE7963425.1"/>
    </source>
</evidence>
<keyword evidence="2" id="KW-1185">Reference proteome</keyword>
<name>A0ABW6JGF4_STRCE</name>
<evidence type="ECO:0008006" key="3">
    <source>
        <dbReference type="Google" id="ProtNLM"/>
    </source>
</evidence>
<sequence>MAGPLGCAQEYRAAFHWRGGAQLYGQVLIDELTDVEWSRTVNDVSDAKIRIARQAISPECCEMLGGRMRADGTVGGGVEPWIHELTLWRDKDLVWQGPVLRAVESRSGFTVEAVDVVGWLDRVVNTLLIRFTEASGSNPARLRGPVTKIAETIVRRNLTDSKLSKPADWPGILDYLVRIDTKQVIRFEKDGSSNKAIWNEYVGVILRELNKRGLLFTTVGRSLVLRGKPSSEEAAVARLSLNDFLGDIEVIRDGTNAATASWATNQDTQNISKAGTYTEVVGKFGTEYGRLDSLVKVSGTGDSEDKPAEIRADLRQAAKTDLEGRYPAPIAINVPQGAQLSPNAPVSIHDLVGGERLDVVSAGWCTQIGQGFMLSDLNVTWSDGAGEKVGVSLVPLSDPYGDPVDPYDGQTVGVAA</sequence>
<evidence type="ECO:0000313" key="2">
    <source>
        <dbReference type="Proteomes" id="UP001600650"/>
    </source>
</evidence>
<proteinExistence type="predicted"/>
<reference evidence="1 2" key="1">
    <citation type="submission" date="2024-09" db="EMBL/GenBank/DDBJ databases">
        <title>The Natural Products Discovery Center: Release of the First 8490 Sequenced Strains for Exploring Actinobacteria Biosynthetic Diversity.</title>
        <authorList>
            <person name="Kalkreuter E."/>
            <person name="Kautsar S.A."/>
            <person name="Yang D."/>
            <person name="Bader C.D."/>
            <person name="Teijaro C.N."/>
            <person name="Fluegel L."/>
            <person name="Davis C.M."/>
            <person name="Simpson J.R."/>
            <person name="Lauterbach L."/>
            <person name="Steele A.D."/>
            <person name="Gui C."/>
            <person name="Meng S."/>
            <person name="Li G."/>
            <person name="Viehrig K."/>
            <person name="Ye F."/>
            <person name="Su P."/>
            <person name="Kiefer A.F."/>
            <person name="Nichols A."/>
            <person name="Cepeda A.J."/>
            <person name="Yan W."/>
            <person name="Fan B."/>
            <person name="Jiang Y."/>
            <person name="Adhikari A."/>
            <person name="Zheng C.-J."/>
            <person name="Schuster L."/>
            <person name="Cowan T.M."/>
            <person name="Smanski M.J."/>
            <person name="Chevrette M.G."/>
            <person name="De Carvalho L.P.S."/>
            <person name="Shen B."/>
        </authorList>
    </citation>
    <scope>NUCLEOTIDE SEQUENCE [LARGE SCALE GENOMIC DNA]</scope>
    <source>
        <strain evidence="1 2">NPDC057399</strain>
    </source>
</reference>
<protein>
    <recommendedName>
        <fullName evidence="3">Minor tail protein</fullName>
    </recommendedName>
</protein>
<comment type="caution">
    <text evidence="1">The sequence shown here is derived from an EMBL/GenBank/DDBJ whole genome shotgun (WGS) entry which is preliminary data.</text>
</comment>